<dbReference type="GO" id="GO:0000287">
    <property type="term" value="F:magnesium ion binding"/>
    <property type="evidence" value="ECO:0007669"/>
    <property type="project" value="UniProtKB-UniRule"/>
</dbReference>
<dbReference type="InterPro" id="IPR047585">
    <property type="entry name" value="MenC"/>
</dbReference>
<name>A0A1J0A424_9ENTE</name>
<dbReference type="SFLD" id="SFLDF00009">
    <property type="entry name" value="o-succinylbenzoate_synthase"/>
    <property type="match status" value="1"/>
</dbReference>
<feature type="binding site" evidence="7">
    <location>
        <position position="239"/>
    </location>
    <ligand>
        <name>Mg(2+)</name>
        <dbReference type="ChEBI" id="CHEBI:18420"/>
    </ligand>
</feature>
<comment type="pathway">
    <text evidence="7">Quinol/quinone metabolism; 1,4-dihydroxy-2-naphthoate biosynthesis; 1,4-dihydroxy-2-naphthoate from chorismate: step 4/7.</text>
</comment>
<gene>
    <name evidence="7" type="primary">menC</name>
    <name evidence="9" type="ORF">BHY08_01930</name>
</gene>
<dbReference type="Pfam" id="PF02746">
    <property type="entry name" value="MR_MLE_N"/>
    <property type="match status" value="1"/>
</dbReference>
<feature type="binding site" evidence="7">
    <location>
        <position position="214"/>
    </location>
    <ligand>
        <name>Mg(2+)</name>
        <dbReference type="ChEBI" id="CHEBI:18420"/>
    </ligand>
</feature>
<sequence length="369" mass="41436">MNITKIDSYHVQLPLVAPFKTSYGFLSHKAMDILVVTDELGNQGYGELVAFEQPDYTEETLETARLILANHLIPLLVQSQITHPDDVTRLFSVIRGNWMAKSSLETAIWDLYAKRHKKSLAELFSSQTDKLSVGVSIGIQKSVQDLIEVVSRYVAEGYTRIKLKIAPNQDVDFVKAVRSHFPEMLLMVDANSAYDLDSLTIFKELDTYQLSMIEQPFGYSDFLEHAELQKNIETPICLDENIRSVEDVMLGHRLGSLGAVNLKISRVGGVTQAQKIVEYCKNNGLGLWCGGMFESGVGRALNLAFASQEGFDFPGDISASTRYFKEDIINETFELENGRLSVPRETGLGVTLNKEMLEKYGHHHVMYVK</sequence>
<dbReference type="GO" id="GO:0009234">
    <property type="term" value="P:menaquinone biosynthetic process"/>
    <property type="evidence" value="ECO:0007669"/>
    <property type="project" value="UniProtKB-UniRule"/>
</dbReference>
<dbReference type="SFLD" id="SFLDS00001">
    <property type="entry name" value="Enolase"/>
    <property type="match status" value="1"/>
</dbReference>
<dbReference type="InterPro" id="IPR029017">
    <property type="entry name" value="Enolase-like_N"/>
</dbReference>
<dbReference type="Gene3D" id="3.30.390.10">
    <property type="entry name" value="Enolase-like, N-terminal domain"/>
    <property type="match status" value="1"/>
</dbReference>
<proteinExistence type="inferred from homology"/>
<dbReference type="GO" id="GO:0043748">
    <property type="term" value="F:O-succinylbenzoate synthase activity"/>
    <property type="evidence" value="ECO:0007669"/>
    <property type="project" value="UniProtKB-EC"/>
</dbReference>
<dbReference type="InterPro" id="IPR036849">
    <property type="entry name" value="Enolase-like_C_sf"/>
</dbReference>
<evidence type="ECO:0000256" key="7">
    <source>
        <dbReference type="HAMAP-Rule" id="MF_01933"/>
    </source>
</evidence>
<dbReference type="Pfam" id="PF13378">
    <property type="entry name" value="MR_MLE_C"/>
    <property type="match status" value="1"/>
</dbReference>
<dbReference type="EMBL" id="CP017267">
    <property type="protein sequence ID" value="APB30693.1"/>
    <property type="molecule type" value="Genomic_DNA"/>
</dbReference>
<evidence type="ECO:0000313" key="9">
    <source>
        <dbReference type="EMBL" id="APB30693.1"/>
    </source>
</evidence>
<dbReference type="SFLD" id="SFLDG00180">
    <property type="entry name" value="muconate_cycloisomerase"/>
    <property type="match status" value="1"/>
</dbReference>
<dbReference type="OrthoDB" id="9774531at2"/>
<evidence type="ECO:0000256" key="1">
    <source>
        <dbReference type="ARBA" id="ARBA00001968"/>
    </source>
</evidence>
<dbReference type="SUPFAM" id="SSF51604">
    <property type="entry name" value="Enolase C-terminal domain-like"/>
    <property type="match status" value="1"/>
</dbReference>
<keyword evidence="5 7" id="KW-0456">Lyase</keyword>
<dbReference type="Proteomes" id="UP000191200">
    <property type="component" value="Chromosome"/>
</dbReference>
<dbReference type="HAMAP" id="MF_01933">
    <property type="entry name" value="MenC_2"/>
    <property type="match status" value="1"/>
</dbReference>
<protein>
    <recommendedName>
        <fullName evidence="6 7">o-succinylbenzoate synthase</fullName>
        <shortName evidence="7">OSB synthase</shortName>
        <shortName evidence="7">OSBS</shortName>
        <ecNumber evidence="6 7">4.2.1.113</ecNumber>
    </recommendedName>
    <alternativeName>
        <fullName evidence="7">4-(2'-carboxyphenyl)-4-oxybutyric acid synthase</fullName>
    </alternativeName>
    <alternativeName>
        <fullName evidence="7">o-succinylbenzoic acid synthase</fullName>
    </alternativeName>
</protein>
<keyword evidence="10" id="KW-1185">Reference proteome</keyword>
<dbReference type="InterPro" id="IPR010197">
    <property type="entry name" value="OSBS/NAAAR"/>
</dbReference>
<dbReference type="RefSeq" id="WP_071456262.1">
    <property type="nucleotide sequence ID" value="NZ_CP017267.1"/>
</dbReference>
<dbReference type="EC" id="4.2.1.113" evidence="6 7"/>
<evidence type="ECO:0000256" key="5">
    <source>
        <dbReference type="ARBA" id="ARBA00023239"/>
    </source>
</evidence>
<keyword evidence="4 7" id="KW-0460">Magnesium</keyword>
<comment type="catalytic activity">
    <reaction evidence="7">
        <text>(1R,6R)-6-hydroxy-2-succinyl-cyclohexa-2,4-diene-1-carboxylate = 2-succinylbenzoate + H2O</text>
        <dbReference type="Rhea" id="RHEA:10196"/>
        <dbReference type="ChEBI" id="CHEBI:15377"/>
        <dbReference type="ChEBI" id="CHEBI:18325"/>
        <dbReference type="ChEBI" id="CHEBI:58689"/>
        <dbReference type="EC" id="4.2.1.113"/>
    </reaction>
</comment>
<dbReference type="InterPro" id="IPR029065">
    <property type="entry name" value="Enolase_C-like"/>
</dbReference>
<dbReference type="PANTHER" id="PTHR48073">
    <property type="entry name" value="O-SUCCINYLBENZOATE SYNTHASE-RELATED"/>
    <property type="match status" value="1"/>
</dbReference>
<feature type="active site" description="Proton donor" evidence="7">
    <location>
        <position position="164"/>
    </location>
</feature>
<evidence type="ECO:0000313" key="10">
    <source>
        <dbReference type="Proteomes" id="UP000191200"/>
    </source>
</evidence>
<dbReference type="CDD" id="cd03317">
    <property type="entry name" value="NAAAR"/>
    <property type="match status" value="1"/>
</dbReference>
<evidence type="ECO:0000256" key="3">
    <source>
        <dbReference type="ARBA" id="ARBA00022723"/>
    </source>
</evidence>
<evidence type="ECO:0000256" key="6">
    <source>
        <dbReference type="ARBA" id="ARBA00029491"/>
    </source>
</evidence>
<dbReference type="Gene3D" id="3.20.20.120">
    <property type="entry name" value="Enolase-like C-terminal domain"/>
    <property type="match status" value="1"/>
</dbReference>
<dbReference type="PANTHER" id="PTHR48073:SF5">
    <property type="entry name" value="O-SUCCINYLBENZOATE SYNTHASE"/>
    <property type="match status" value="1"/>
</dbReference>
<dbReference type="AlphaFoldDB" id="A0A1J0A424"/>
<comment type="cofactor">
    <cofactor evidence="1 7">
        <name>a divalent metal cation</name>
        <dbReference type="ChEBI" id="CHEBI:60240"/>
    </cofactor>
</comment>
<dbReference type="UniPathway" id="UPA01057">
    <property type="reaction ID" value="UER00165"/>
</dbReference>
<comment type="similarity">
    <text evidence="7">Belongs to the mandelate racemase/muconate lactonizing enzyme family. MenC type 2 subfamily.</text>
</comment>
<comment type="function">
    <text evidence="7">Converts 2-succinyl-6-hydroxy-2,4-cyclohexadiene-1-carboxylate (SHCHC) to 2-succinylbenzoate (OSB).</text>
</comment>
<comment type="pathway">
    <text evidence="7">Quinol/quinone metabolism; menaquinone biosynthesis.</text>
</comment>
<dbReference type="NCBIfam" id="TIGR01928">
    <property type="entry name" value="menC_lowGC_arch"/>
    <property type="match status" value="1"/>
</dbReference>
<evidence type="ECO:0000256" key="4">
    <source>
        <dbReference type="ARBA" id="ARBA00022842"/>
    </source>
</evidence>
<reference evidence="9 10" key="1">
    <citation type="submission" date="2016-09" db="EMBL/GenBank/DDBJ databases">
        <title>Vagococcus teuberi sp. nov., isolated from the Malian artisanal sour milk fene.</title>
        <authorList>
            <person name="Wullschleger S."/>
            <person name="Seifert C."/>
            <person name="Baumgartner S."/>
            <person name="Lacroix C."/>
            <person name="Bonfoh B."/>
            <person name="Stevens M.J."/>
            <person name="Meile L."/>
        </authorList>
    </citation>
    <scope>NUCLEOTIDE SEQUENCE [LARGE SCALE GENOMIC DNA]</scope>
    <source>
        <strain evidence="9 10">DSM 21459</strain>
    </source>
</reference>
<dbReference type="SMART" id="SM00922">
    <property type="entry name" value="MR_MLE"/>
    <property type="match status" value="1"/>
</dbReference>
<evidence type="ECO:0000256" key="2">
    <source>
        <dbReference type="ARBA" id="ARBA00022428"/>
    </source>
</evidence>
<feature type="active site" description="Proton acceptor" evidence="7">
    <location>
        <position position="263"/>
    </location>
</feature>
<dbReference type="UniPathway" id="UPA00079"/>
<dbReference type="SUPFAM" id="SSF54826">
    <property type="entry name" value="Enolase N-terminal domain-like"/>
    <property type="match status" value="1"/>
</dbReference>
<dbReference type="STRING" id="519472.BHY08_01930"/>
<keyword evidence="3 7" id="KW-0479">Metal-binding</keyword>
<keyword evidence="2 7" id="KW-0474">Menaquinone biosynthesis</keyword>
<dbReference type="InterPro" id="IPR013341">
    <property type="entry name" value="Mandelate_racemase_N_dom"/>
</dbReference>
<dbReference type="GO" id="GO:0016854">
    <property type="term" value="F:racemase and epimerase activity"/>
    <property type="evidence" value="ECO:0007669"/>
    <property type="project" value="UniProtKB-ARBA"/>
</dbReference>
<dbReference type="KEGG" id="vte:BHY08_01930"/>
<dbReference type="InterPro" id="IPR013342">
    <property type="entry name" value="Mandelate_racemase_C"/>
</dbReference>
<evidence type="ECO:0000259" key="8">
    <source>
        <dbReference type="SMART" id="SM00922"/>
    </source>
</evidence>
<accession>A0A1J0A424</accession>
<feature type="domain" description="Mandelate racemase/muconate lactonizing enzyme C-terminal" evidence="8">
    <location>
        <begin position="143"/>
        <end position="235"/>
    </location>
</feature>
<organism evidence="9 10">
    <name type="scientific">Vagococcus teuberi</name>
    <dbReference type="NCBI Taxonomy" id="519472"/>
    <lineage>
        <taxon>Bacteria</taxon>
        <taxon>Bacillati</taxon>
        <taxon>Bacillota</taxon>
        <taxon>Bacilli</taxon>
        <taxon>Lactobacillales</taxon>
        <taxon>Enterococcaceae</taxon>
        <taxon>Vagococcus</taxon>
    </lineage>
</organism>
<feature type="binding site" evidence="7">
    <location>
        <position position="189"/>
    </location>
    <ligand>
        <name>Mg(2+)</name>
        <dbReference type="ChEBI" id="CHEBI:18420"/>
    </ligand>
</feature>